<dbReference type="EMBL" id="LJIJ01000066">
    <property type="protein sequence ID" value="ODN03692.1"/>
    <property type="molecule type" value="Genomic_DNA"/>
</dbReference>
<protein>
    <submittedName>
        <fullName evidence="2">Uncharacterized protein</fullName>
    </submittedName>
</protein>
<keyword evidence="3" id="KW-1185">Reference proteome</keyword>
<sequence>MADQIEGPPNKRPRLNDPLTSPNDSQATFEMKS</sequence>
<organism evidence="2 3">
    <name type="scientific">Orchesella cincta</name>
    <name type="common">Springtail</name>
    <name type="synonym">Podura cincta</name>
    <dbReference type="NCBI Taxonomy" id="48709"/>
    <lineage>
        <taxon>Eukaryota</taxon>
        <taxon>Metazoa</taxon>
        <taxon>Ecdysozoa</taxon>
        <taxon>Arthropoda</taxon>
        <taxon>Hexapoda</taxon>
        <taxon>Collembola</taxon>
        <taxon>Entomobryomorpha</taxon>
        <taxon>Entomobryoidea</taxon>
        <taxon>Orchesellidae</taxon>
        <taxon>Orchesellinae</taxon>
        <taxon>Orchesella</taxon>
    </lineage>
</organism>
<dbReference type="Proteomes" id="UP000094527">
    <property type="component" value="Unassembled WGS sequence"/>
</dbReference>
<proteinExistence type="predicted"/>
<accession>A0A1D2NEN8</accession>
<evidence type="ECO:0000256" key="1">
    <source>
        <dbReference type="SAM" id="MobiDB-lite"/>
    </source>
</evidence>
<evidence type="ECO:0000313" key="3">
    <source>
        <dbReference type="Proteomes" id="UP000094527"/>
    </source>
</evidence>
<gene>
    <name evidence="2" type="ORF">Ocin01_02976</name>
</gene>
<evidence type="ECO:0000313" key="2">
    <source>
        <dbReference type="EMBL" id="ODN03692.1"/>
    </source>
</evidence>
<comment type="caution">
    <text evidence="2">The sequence shown here is derived from an EMBL/GenBank/DDBJ whole genome shotgun (WGS) entry which is preliminary data.</text>
</comment>
<feature type="compositionally biased region" description="Polar residues" evidence="1">
    <location>
        <begin position="18"/>
        <end position="33"/>
    </location>
</feature>
<dbReference type="AlphaFoldDB" id="A0A1D2NEN8"/>
<feature type="region of interest" description="Disordered" evidence="1">
    <location>
        <begin position="1"/>
        <end position="33"/>
    </location>
</feature>
<name>A0A1D2NEN8_ORCCI</name>
<reference evidence="2 3" key="1">
    <citation type="journal article" date="2016" name="Genome Biol. Evol.">
        <title>Gene Family Evolution Reflects Adaptation to Soil Environmental Stressors in the Genome of the Collembolan Orchesella cincta.</title>
        <authorList>
            <person name="Faddeeva-Vakhrusheva A."/>
            <person name="Derks M.F."/>
            <person name="Anvar S.Y."/>
            <person name="Agamennone V."/>
            <person name="Suring W."/>
            <person name="Smit S."/>
            <person name="van Straalen N.M."/>
            <person name="Roelofs D."/>
        </authorList>
    </citation>
    <scope>NUCLEOTIDE SEQUENCE [LARGE SCALE GENOMIC DNA]</scope>
    <source>
        <tissue evidence="2">Mixed pool</tissue>
    </source>
</reference>